<protein>
    <submittedName>
        <fullName evidence="2">Uncharacterized protein</fullName>
    </submittedName>
</protein>
<evidence type="ECO:0000313" key="2">
    <source>
        <dbReference type="EMBL" id="KAL2802664.1"/>
    </source>
</evidence>
<sequence>MTPGTCMLSLSTNDGEIMSANFGILASPRISCFVLQPFQETIFAMRFTISIICPTKSVDIPFDAQGGLYGLVDEKTTQIVEAENHKLDELMGKFTKGFDPGSFGSVIVASLPKLAINPFPGTYAHFLLLLFETFEHLQPLQLGMEQWLLGCYNGNRFNSPTETNLVDENFFGTELEMLRRLLEPIREGTKMSVFWMNTRRADASWACEQLEASVGVIESFKHDICAAAPNSSSGNKTFYSTLPVSVERDTMLSLRQHRIDACRASLYWNSYGGSDIELTSFFHFYKQHVSKNEPAKARASGWLPPKSPQTPGLSEQPALEGDLASWASFGIDNEVFDLMLKTALWLSVARGLGAVHLFCDIARLFVLDKPSPDLKNERLHFLLCLTRHRYSTGGAQFSPSLCIPEESRTFPSRNADYFQDLWKTSFGLADGLYDNKTLFIQHDVANHRLSRVPSRHRSGHTDMQLVVHAPVRESMASIPNTPDESHSENG</sequence>
<organism evidence="2 3">
    <name type="scientific">Aspergillus granulosus</name>
    <dbReference type="NCBI Taxonomy" id="176169"/>
    <lineage>
        <taxon>Eukaryota</taxon>
        <taxon>Fungi</taxon>
        <taxon>Dikarya</taxon>
        <taxon>Ascomycota</taxon>
        <taxon>Pezizomycotina</taxon>
        <taxon>Eurotiomycetes</taxon>
        <taxon>Eurotiomycetidae</taxon>
        <taxon>Eurotiales</taxon>
        <taxon>Aspergillaceae</taxon>
        <taxon>Aspergillus</taxon>
        <taxon>Aspergillus subgen. Nidulantes</taxon>
    </lineage>
</organism>
<accession>A0ABR4GVS3</accession>
<dbReference type="Proteomes" id="UP001610334">
    <property type="component" value="Unassembled WGS sequence"/>
</dbReference>
<gene>
    <name evidence="2" type="ORF">BJX63DRAFT_437655</name>
</gene>
<evidence type="ECO:0000313" key="3">
    <source>
        <dbReference type="Proteomes" id="UP001610334"/>
    </source>
</evidence>
<dbReference type="EMBL" id="JBFXLT010000170">
    <property type="protein sequence ID" value="KAL2802664.1"/>
    <property type="molecule type" value="Genomic_DNA"/>
</dbReference>
<evidence type="ECO:0000256" key="1">
    <source>
        <dbReference type="SAM" id="MobiDB-lite"/>
    </source>
</evidence>
<reference evidence="2 3" key="1">
    <citation type="submission" date="2024-07" db="EMBL/GenBank/DDBJ databases">
        <title>Section-level genome sequencing and comparative genomics of Aspergillus sections Usti and Cavernicolus.</title>
        <authorList>
            <consortium name="Lawrence Berkeley National Laboratory"/>
            <person name="Nybo J.L."/>
            <person name="Vesth T.C."/>
            <person name="Theobald S."/>
            <person name="Frisvad J.C."/>
            <person name="Larsen T.O."/>
            <person name="Kjaerboelling I."/>
            <person name="Rothschild-Mancinelli K."/>
            <person name="Lyhne E.K."/>
            <person name="Kogle M.E."/>
            <person name="Barry K."/>
            <person name="Clum A."/>
            <person name="Na H."/>
            <person name="Ledsgaard L."/>
            <person name="Lin J."/>
            <person name="Lipzen A."/>
            <person name="Kuo A."/>
            <person name="Riley R."/>
            <person name="Mondo S."/>
            <person name="Labutti K."/>
            <person name="Haridas S."/>
            <person name="Pangalinan J."/>
            <person name="Salamov A.A."/>
            <person name="Simmons B.A."/>
            <person name="Magnuson J.K."/>
            <person name="Chen J."/>
            <person name="Drula E."/>
            <person name="Henrissat B."/>
            <person name="Wiebenga A."/>
            <person name="Lubbers R.J."/>
            <person name="Gomes A.C."/>
            <person name="Makela M.R."/>
            <person name="Stajich J."/>
            <person name="Grigoriev I.V."/>
            <person name="Mortensen U.H."/>
            <person name="De Vries R.P."/>
            <person name="Baker S.E."/>
            <person name="Andersen M.R."/>
        </authorList>
    </citation>
    <scope>NUCLEOTIDE SEQUENCE [LARGE SCALE GENOMIC DNA]</scope>
    <source>
        <strain evidence="2 3">CBS 588.65</strain>
    </source>
</reference>
<proteinExistence type="predicted"/>
<feature type="region of interest" description="Disordered" evidence="1">
    <location>
        <begin position="296"/>
        <end position="316"/>
    </location>
</feature>
<comment type="caution">
    <text evidence="2">The sequence shown here is derived from an EMBL/GenBank/DDBJ whole genome shotgun (WGS) entry which is preliminary data.</text>
</comment>
<name>A0ABR4GVS3_9EURO</name>
<keyword evidence="3" id="KW-1185">Reference proteome</keyword>